<name>A0ABY1JS89_9BACL</name>
<accession>A0ABY1JS89</accession>
<reference evidence="1 2" key="1">
    <citation type="submission" date="2017-01" db="EMBL/GenBank/DDBJ databases">
        <authorList>
            <person name="Varghese N."/>
            <person name="Submissions S."/>
        </authorList>
    </citation>
    <scope>NUCLEOTIDE SEQUENCE [LARGE SCALE GENOMIC DNA]</scope>
    <source>
        <strain evidence="1 2">ATCC 23464</strain>
    </source>
</reference>
<dbReference type="Proteomes" id="UP000186666">
    <property type="component" value="Unassembled WGS sequence"/>
</dbReference>
<dbReference type="RefSeq" id="WP_068582768.1">
    <property type="nucleotide sequence ID" value="NZ_FTNK01000003.1"/>
</dbReference>
<gene>
    <name evidence="1" type="ORF">SAMN05421578_103327</name>
</gene>
<evidence type="ECO:0000313" key="1">
    <source>
        <dbReference type="EMBL" id="SIQ67920.1"/>
    </source>
</evidence>
<sequence>MNINDRYPKLFLGNRRSGKTTQLIKRAAETGYPILAANDAMGSFILLEARQTGYENIRIVSVNQLLNNRRDIGKVIIDESQSILEQLLHVSIDSMSVTTYDATELKSLKDGGFGDG</sequence>
<protein>
    <recommendedName>
        <fullName evidence="3">Replicase</fullName>
    </recommendedName>
</protein>
<keyword evidence="2" id="KW-1185">Reference proteome</keyword>
<evidence type="ECO:0000313" key="2">
    <source>
        <dbReference type="Proteomes" id="UP000186666"/>
    </source>
</evidence>
<dbReference type="EMBL" id="FTNK01000003">
    <property type="protein sequence ID" value="SIQ67920.1"/>
    <property type="molecule type" value="Genomic_DNA"/>
</dbReference>
<organism evidence="1 2">
    <name type="scientific">Paenibacillus macquariensis</name>
    <dbReference type="NCBI Taxonomy" id="948756"/>
    <lineage>
        <taxon>Bacteria</taxon>
        <taxon>Bacillati</taxon>
        <taxon>Bacillota</taxon>
        <taxon>Bacilli</taxon>
        <taxon>Bacillales</taxon>
        <taxon>Paenibacillaceae</taxon>
        <taxon>Paenibacillus</taxon>
    </lineage>
</organism>
<comment type="caution">
    <text evidence="1">The sequence shown here is derived from an EMBL/GenBank/DDBJ whole genome shotgun (WGS) entry which is preliminary data.</text>
</comment>
<evidence type="ECO:0008006" key="3">
    <source>
        <dbReference type="Google" id="ProtNLM"/>
    </source>
</evidence>
<proteinExistence type="predicted"/>